<gene>
    <name evidence="1" type="ORF">C3928_04255</name>
</gene>
<dbReference type="Pfam" id="PF20398">
    <property type="entry name" value="DUF6691"/>
    <property type="match status" value="1"/>
</dbReference>
<proteinExistence type="predicted"/>
<sequence length="177" mass="19950">MWTGQIFQALLYSDTAFYLIGSDYCVSDKTCRRIILMYNIMSFLCGLLFGAGLTISNMINPNKVLNFLDINGFWDPSLLIVMAVAVSVTFLGYQLINKFDKPVLCNQFYLPEKKNIEKKLILGSIIFGIGWGVAGYCPGPSITALATFNSDPVYFVIGLLAGSWSYYWLFKKRNIQK</sequence>
<dbReference type="OrthoDB" id="9790409at2"/>
<evidence type="ECO:0000313" key="2">
    <source>
        <dbReference type="Proteomes" id="UP000239239"/>
    </source>
</evidence>
<dbReference type="Proteomes" id="UP000239239">
    <property type="component" value="Unassembled WGS sequence"/>
</dbReference>
<protein>
    <submittedName>
        <fullName evidence="1">Transporter</fullName>
    </submittedName>
</protein>
<accession>A0A2S6F1H4</accession>
<dbReference type="InterPro" id="IPR046513">
    <property type="entry name" value="DUF6691"/>
</dbReference>
<reference evidence="1 2" key="1">
    <citation type="submission" date="2018-02" db="EMBL/GenBank/DDBJ databases">
        <title>Draft genome sequences of four Legionella pneumophila clinical strains isolated in Ontario.</title>
        <authorList>
            <person name="Fortuna A."/>
            <person name="Ramnarine R."/>
            <person name="Li A."/>
            <person name="Frantz C."/>
            <person name="Mallo G."/>
        </authorList>
    </citation>
    <scope>NUCLEOTIDE SEQUENCE [LARGE SCALE GENOMIC DNA]</scope>
    <source>
        <strain evidence="1 2">LG61</strain>
    </source>
</reference>
<name>A0A2S6F1H4_LEGPN</name>
<evidence type="ECO:0000313" key="1">
    <source>
        <dbReference type="EMBL" id="PPK31255.1"/>
    </source>
</evidence>
<dbReference type="EMBL" id="PQWY01000010">
    <property type="protein sequence ID" value="PPK31255.1"/>
    <property type="molecule type" value="Genomic_DNA"/>
</dbReference>
<dbReference type="AlphaFoldDB" id="A0A2S6F1H4"/>
<comment type="caution">
    <text evidence="1">The sequence shown here is derived from an EMBL/GenBank/DDBJ whole genome shotgun (WGS) entry which is preliminary data.</text>
</comment>
<organism evidence="1 2">
    <name type="scientific">Legionella pneumophila</name>
    <dbReference type="NCBI Taxonomy" id="446"/>
    <lineage>
        <taxon>Bacteria</taxon>
        <taxon>Pseudomonadati</taxon>
        <taxon>Pseudomonadota</taxon>
        <taxon>Gammaproteobacteria</taxon>
        <taxon>Legionellales</taxon>
        <taxon>Legionellaceae</taxon>
        <taxon>Legionella</taxon>
    </lineage>
</organism>